<keyword evidence="6 11" id="KW-0547">Nucleotide-binding</keyword>
<evidence type="ECO:0000313" key="13">
    <source>
        <dbReference type="EMBL" id="KKQ49506.1"/>
    </source>
</evidence>
<keyword evidence="7 11" id="KW-0067">ATP-binding</keyword>
<feature type="transmembrane region" description="Helical" evidence="11">
    <location>
        <begin position="757"/>
        <end position="776"/>
    </location>
</feature>
<evidence type="ECO:0000256" key="4">
    <source>
        <dbReference type="ARBA" id="ARBA00022692"/>
    </source>
</evidence>
<feature type="domain" description="HMA" evidence="12">
    <location>
        <begin position="13"/>
        <end position="79"/>
    </location>
</feature>
<keyword evidence="4 11" id="KW-0812">Transmembrane</keyword>
<dbReference type="SFLD" id="SFLDG00002">
    <property type="entry name" value="C1.7:_P-type_atpase_like"/>
    <property type="match status" value="1"/>
</dbReference>
<evidence type="ECO:0000313" key="14">
    <source>
        <dbReference type="Proteomes" id="UP000034366"/>
    </source>
</evidence>
<dbReference type="InterPro" id="IPR008250">
    <property type="entry name" value="ATPase_P-typ_transduc_dom_A_sf"/>
</dbReference>
<dbReference type="InterPro" id="IPR027256">
    <property type="entry name" value="P-typ_ATPase_IB"/>
</dbReference>
<feature type="transmembrane region" description="Helical" evidence="11">
    <location>
        <begin position="178"/>
        <end position="197"/>
    </location>
</feature>
<dbReference type="NCBIfam" id="TIGR01511">
    <property type="entry name" value="ATPase-IB1_Cu"/>
    <property type="match status" value="1"/>
</dbReference>
<keyword evidence="9 11" id="KW-1133">Transmembrane helix</keyword>
<dbReference type="GO" id="GO:0055070">
    <property type="term" value="P:copper ion homeostasis"/>
    <property type="evidence" value="ECO:0007669"/>
    <property type="project" value="TreeGrafter"/>
</dbReference>
<feature type="transmembrane region" description="Helical" evidence="11">
    <location>
        <begin position="410"/>
        <end position="432"/>
    </location>
</feature>
<dbReference type="InterPro" id="IPR044492">
    <property type="entry name" value="P_typ_ATPase_HD_dom"/>
</dbReference>
<dbReference type="InterPro" id="IPR001757">
    <property type="entry name" value="P_typ_ATPase"/>
</dbReference>
<dbReference type="GO" id="GO:0005524">
    <property type="term" value="F:ATP binding"/>
    <property type="evidence" value="ECO:0007669"/>
    <property type="project" value="UniProtKB-UniRule"/>
</dbReference>
<feature type="transmembrane region" description="Helical" evidence="11">
    <location>
        <begin position="727"/>
        <end position="745"/>
    </location>
</feature>
<dbReference type="PROSITE" id="PS00154">
    <property type="entry name" value="ATPASE_E1_E2"/>
    <property type="match status" value="1"/>
</dbReference>
<dbReference type="NCBIfam" id="TIGR01494">
    <property type="entry name" value="ATPase_P-type"/>
    <property type="match status" value="1"/>
</dbReference>
<feature type="transmembrane region" description="Helical" evidence="11">
    <location>
        <begin position="378"/>
        <end position="398"/>
    </location>
</feature>
<organism evidence="13 14">
    <name type="scientific">Candidatus Woesebacteria bacterium GW2011_GWD1_38_10</name>
    <dbReference type="NCBI Taxonomy" id="1618592"/>
    <lineage>
        <taxon>Bacteria</taxon>
        <taxon>Candidatus Woeseibacteriota</taxon>
    </lineage>
</organism>
<evidence type="ECO:0000256" key="3">
    <source>
        <dbReference type="ARBA" id="ARBA00022475"/>
    </source>
</evidence>
<dbReference type="PROSITE" id="PS01229">
    <property type="entry name" value="COF_2"/>
    <property type="match status" value="1"/>
</dbReference>
<dbReference type="FunFam" id="2.70.150.10:FF:000020">
    <property type="entry name" value="Copper-exporting P-type ATPase A"/>
    <property type="match status" value="1"/>
</dbReference>
<dbReference type="InterPro" id="IPR018303">
    <property type="entry name" value="ATPase_P-typ_P_site"/>
</dbReference>
<keyword evidence="5 11" id="KW-0479">Metal-binding</keyword>
<proteinExistence type="inferred from homology"/>
<dbReference type="InterPro" id="IPR023214">
    <property type="entry name" value="HAD_sf"/>
</dbReference>
<dbReference type="PANTHER" id="PTHR43520">
    <property type="entry name" value="ATP7, ISOFORM B"/>
    <property type="match status" value="1"/>
</dbReference>
<dbReference type="Pfam" id="PF00122">
    <property type="entry name" value="E1-E2_ATPase"/>
    <property type="match status" value="1"/>
</dbReference>
<evidence type="ECO:0000256" key="5">
    <source>
        <dbReference type="ARBA" id="ARBA00022723"/>
    </source>
</evidence>
<dbReference type="GO" id="GO:0016887">
    <property type="term" value="F:ATP hydrolysis activity"/>
    <property type="evidence" value="ECO:0007669"/>
    <property type="project" value="InterPro"/>
</dbReference>
<dbReference type="InterPro" id="IPR017969">
    <property type="entry name" value="Heavy-metal-associated_CS"/>
</dbReference>
<dbReference type="SUPFAM" id="SSF55008">
    <property type="entry name" value="HMA, heavy metal-associated domain"/>
    <property type="match status" value="1"/>
</dbReference>
<dbReference type="CDD" id="cd00371">
    <property type="entry name" value="HMA"/>
    <property type="match status" value="1"/>
</dbReference>
<dbReference type="PROSITE" id="PS01047">
    <property type="entry name" value="HMA_1"/>
    <property type="match status" value="1"/>
</dbReference>
<evidence type="ECO:0000256" key="9">
    <source>
        <dbReference type="ARBA" id="ARBA00022989"/>
    </source>
</evidence>
<comment type="caution">
    <text evidence="13">The sequence shown here is derived from an EMBL/GenBank/DDBJ whole genome shotgun (WGS) entry which is preliminary data.</text>
</comment>
<feature type="transmembrane region" description="Helical" evidence="11">
    <location>
        <begin position="209"/>
        <end position="228"/>
    </location>
</feature>
<evidence type="ECO:0000256" key="11">
    <source>
        <dbReference type="RuleBase" id="RU362081"/>
    </source>
</evidence>
<evidence type="ECO:0000256" key="6">
    <source>
        <dbReference type="ARBA" id="ARBA00022741"/>
    </source>
</evidence>
<evidence type="ECO:0000256" key="2">
    <source>
        <dbReference type="ARBA" id="ARBA00006024"/>
    </source>
</evidence>
<dbReference type="PATRIC" id="fig|1618592.3.peg.301"/>
<keyword evidence="10 11" id="KW-0472">Membrane</keyword>
<sequence>MGKSSSNNKNNFVRKSFPIVGMHCASCAKLIEKKLQKTPGVFLANVNYGSEMGTVEIDEKSVSDNELQKAVEGAGYKAIFSNNLKNENSTSEKTPDDIKEEEKKKQLAELKIKVSVSAVLSIIIFIGSFPDWFFFTPSLFTNSFLLLFLSSIVQFWAGSEFYLATRSGLKNRTASMDTLIAIGTSAAYGFSALMVVFPAYLKSNGISEMMYFDTAAVIITLILLGRYFEAKAKAHTSDAIKKLLGLQAKTARVLLTLANGKFRITDYLKKKEHQEMDIPLNQVSVGDIIRVRPGEKIPVDGEIIDGGSSVDESMVTGESIPVGKTVGDVVIGSTINKSGSFLFIAKKVGGDTMLSNIIRMVSEAQSSRAPIQKLADIVSSYFVPIVLVLAVLTFVVWYDFGSFAQAFTNMIAVLVIACPCALGLATPTAIMVGMGKGAEKGILIKDAESLENANKVRTVIFDKTGTLTEGKPKVTDIVITENQKMNRILQIAASLEKGSEHPLAEAIMADVKEKSLDIDKTTEFEAISGKGVRGMVNGKIYYLGNRSLTQKNNIMVSEGTEVNIQMLEEEGKTVMLLSDEREILGLIAVADTIKSSAREMIDNLNKRSIESWMITGDNERTAKAIAEESGIINVFAEVLPEEKALKVKEIQNKYNTGNNRSYKVAFVGDGINDAPALASADVGIAMGTGTDIAIESAGITIMNQNLMSIVSAIELSKKTVKVIKENLIWAFGYNVILIPVAMGILYPFNKMLLNPEIAAFAMAASSISVVGNSLRLKRIKI</sequence>
<evidence type="ECO:0000259" key="12">
    <source>
        <dbReference type="PROSITE" id="PS50846"/>
    </source>
</evidence>
<dbReference type="CDD" id="cd02094">
    <property type="entry name" value="P-type_ATPase_Cu-like"/>
    <property type="match status" value="1"/>
</dbReference>
<gene>
    <name evidence="13" type="ORF">US67_C0014G0008</name>
</gene>
<reference evidence="13 14" key="1">
    <citation type="journal article" date="2015" name="Nature">
        <title>rRNA introns, odd ribosomes, and small enigmatic genomes across a large radiation of phyla.</title>
        <authorList>
            <person name="Brown C.T."/>
            <person name="Hug L.A."/>
            <person name="Thomas B.C."/>
            <person name="Sharon I."/>
            <person name="Castelle C.J."/>
            <person name="Singh A."/>
            <person name="Wilkins M.J."/>
            <person name="Williams K.H."/>
            <person name="Banfield J.F."/>
        </authorList>
    </citation>
    <scope>NUCLEOTIDE SEQUENCE [LARGE SCALE GENOMIC DNA]</scope>
</reference>
<comment type="subcellular location">
    <subcellularLocation>
        <location evidence="1">Cell membrane</location>
        <topology evidence="1">Multi-pass membrane protein</topology>
    </subcellularLocation>
</comment>
<dbReference type="InterPro" id="IPR059000">
    <property type="entry name" value="ATPase_P-type_domA"/>
</dbReference>
<dbReference type="Gene3D" id="3.40.50.1000">
    <property type="entry name" value="HAD superfamily/HAD-like"/>
    <property type="match status" value="1"/>
</dbReference>
<dbReference type="FunFam" id="3.30.70.100:FF:000001">
    <property type="entry name" value="ATPase copper transporting beta"/>
    <property type="match status" value="1"/>
</dbReference>
<evidence type="ECO:0000256" key="10">
    <source>
        <dbReference type="ARBA" id="ARBA00023136"/>
    </source>
</evidence>
<dbReference type="GO" id="GO:0005507">
    <property type="term" value="F:copper ion binding"/>
    <property type="evidence" value="ECO:0007669"/>
    <property type="project" value="TreeGrafter"/>
</dbReference>
<dbReference type="NCBIfam" id="TIGR01525">
    <property type="entry name" value="ATPase-IB_hvy"/>
    <property type="match status" value="1"/>
</dbReference>
<dbReference type="Pfam" id="PF00702">
    <property type="entry name" value="Hydrolase"/>
    <property type="match status" value="1"/>
</dbReference>
<dbReference type="SFLD" id="SFLDS00003">
    <property type="entry name" value="Haloacid_Dehalogenase"/>
    <property type="match status" value="1"/>
</dbReference>
<dbReference type="InterPro" id="IPR036412">
    <property type="entry name" value="HAD-like_sf"/>
</dbReference>
<dbReference type="PRINTS" id="PR00119">
    <property type="entry name" value="CATATPASE"/>
</dbReference>
<name>A0A0G0LA11_9BACT</name>
<dbReference type="PROSITE" id="PS50846">
    <property type="entry name" value="HMA_2"/>
    <property type="match status" value="1"/>
</dbReference>
<evidence type="ECO:0000256" key="1">
    <source>
        <dbReference type="ARBA" id="ARBA00004651"/>
    </source>
</evidence>
<dbReference type="Gene3D" id="2.70.150.10">
    <property type="entry name" value="Calcium-transporting ATPase, cytoplasmic transduction domain A"/>
    <property type="match status" value="1"/>
</dbReference>
<accession>A0A0G0LA11</accession>
<dbReference type="Gene3D" id="3.30.70.100">
    <property type="match status" value="1"/>
</dbReference>
<dbReference type="SUPFAM" id="SSF81665">
    <property type="entry name" value="Calcium ATPase, transmembrane domain M"/>
    <property type="match status" value="1"/>
</dbReference>
<dbReference type="InterPro" id="IPR006121">
    <property type="entry name" value="HMA_dom"/>
</dbReference>
<comment type="similarity">
    <text evidence="2 11">Belongs to the cation transport ATPase (P-type) (TC 3.A.3) family. Type IB subfamily.</text>
</comment>
<dbReference type="SUPFAM" id="SSF56784">
    <property type="entry name" value="HAD-like"/>
    <property type="match status" value="1"/>
</dbReference>
<evidence type="ECO:0000256" key="7">
    <source>
        <dbReference type="ARBA" id="ARBA00022840"/>
    </source>
</evidence>
<evidence type="ECO:0000256" key="8">
    <source>
        <dbReference type="ARBA" id="ARBA00022967"/>
    </source>
</evidence>
<dbReference type="SUPFAM" id="SSF81653">
    <property type="entry name" value="Calcium ATPase, transduction domain A"/>
    <property type="match status" value="1"/>
</dbReference>
<dbReference type="InterPro" id="IPR023299">
    <property type="entry name" value="ATPase_P-typ_cyto_dom_N"/>
</dbReference>
<dbReference type="Pfam" id="PF00403">
    <property type="entry name" value="HMA"/>
    <property type="match status" value="1"/>
</dbReference>
<feature type="transmembrane region" description="Helical" evidence="11">
    <location>
        <begin position="139"/>
        <end position="157"/>
    </location>
</feature>
<dbReference type="InterPro" id="IPR036163">
    <property type="entry name" value="HMA_dom_sf"/>
</dbReference>
<feature type="transmembrane region" description="Helical" evidence="11">
    <location>
        <begin position="114"/>
        <end position="133"/>
    </location>
</feature>
<dbReference type="SFLD" id="SFLDF00027">
    <property type="entry name" value="p-type_atpase"/>
    <property type="match status" value="1"/>
</dbReference>
<dbReference type="Proteomes" id="UP000034366">
    <property type="component" value="Unassembled WGS sequence"/>
</dbReference>
<dbReference type="GO" id="GO:0005886">
    <property type="term" value="C:plasma membrane"/>
    <property type="evidence" value="ECO:0007669"/>
    <property type="project" value="UniProtKB-SubCell"/>
</dbReference>
<dbReference type="AlphaFoldDB" id="A0A0G0LA11"/>
<keyword evidence="3 11" id="KW-1003">Cell membrane</keyword>
<dbReference type="PANTHER" id="PTHR43520:SF8">
    <property type="entry name" value="P-TYPE CU(+) TRANSPORTER"/>
    <property type="match status" value="1"/>
</dbReference>
<dbReference type="InterPro" id="IPR023298">
    <property type="entry name" value="ATPase_P-typ_TM_dom_sf"/>
</dbReference>
<protein>
    <submittedName>
        <fullName evidence="13">Copper-translocating P-type ATPase</fullName>
    </submittedName>
</protein>
<dbReference type="EMBL" id="LBTW01000014">
    <property type="protein sequence ID" value="KKQ49506.1"/>
    <property type="molecule type" value="Genomic_DNA"/>
</dbReference>
<dbReference type="GO" id="GO:0043682">
    <property type="term" value="F:P-type divalent copper transporter activity"/>
    <property type="evidence" value="ECO:0007669"/>
    <property type="project" value="TreeGrafter"/>
</dbReference>
<dbReference type="Gene3D" id="3.40.1110.10">
    <property type="entry name" value="Calcium-transporting ATPase, cytoplasmic domain N"/>
    <property type="match status" value="1"/>
</dbReference>
<keyword evidence="8" id="KW-1278">Translocase</keyword>